<reference evidence="1 2" key="1">
    <citation type="journal article" date="2016" name="Mol. Biol. Evol.">
        <title>Comparative Genomics of Early-Diverging Mushroom-Forming Fungi Provides Insights into the Origins of Lignocellulose Decay Capabilities.</title>
        <authorList>
            <person name="Nagy L.G."/>
            <person name="Riley R."/>
            <person name="Tritt A."/>
            <person name="Adam C."/>
            <person name="Daum C."/>
            <person name="Floudas D."/>
            <person name="Sun H."/>
            <person name="Yadav J.S."/>
            <person name="Pangilinan J."/>
            <person name="Larsson K.H."/>
            <person name="Matsuura K."/>
            <person name="Barry K."/>
            <person name="Labutti K."/>
            <person name="Kuo R."/>
            <person name="Ohm R.A."/>
            <person name="Bhattacharya S.S."/>
            <person name="Shirouzu T."/>
            <person name="Yoshinaga Y."/>
            <person name="Martin F.M."/>
            <person name="Grigoriev I.V."/>
            <person name="Hibbett D.S."/>
        </authorList>
    </citation>
    <scope>NUCLEOTIDE SEQUENCE [LARGE SCALE GENOMIC DNA]</scope>
    <source>
        <strain evidence="1 2">HHB14362 ss-1</strain>
    </source>
</reference>
<dbReference type="InParanoid" id="A0A165QD83"/>
<gene>
    <name evidence="1" type="ORF">NEOLEDRAFT_1138156</name>
</gene>
<accession>A0A165QD83</accession>
<dbReference type="Proteomes" id="UP000076761">
    <property type="component" value="Unassembled WGS sequence"/>
</dbReference>
<name>A0A165QD83_9AGAM</name>
<organism evidence="1 2">
    <name type="scientific">Neolentinus lepideus HHB14362 ss-1</name>
    <dbReference type="NCBI Taxonomy" id="1314782"/>
    <lineage>
        <taxon>Eukaryota</taxon>
        <taxon>Fungi</taxon>
        <taxon>Dikarya</taxon>
        <taxon>Basidiomycota</taxon>
        <taxon>Agaricomycotina</taxon>
        <taxon>Agaricomycetes</taxon>
        <taxon>Gloeophyllales</taxon>
        <taxon>Gloeophyllaceae</taxon>
        <taxon>Neolentinus</taxon>
    </lineage>
</organism>
<protein>
    <submittedName>
        <fullName evidence="1">Uncharacterized protein</fullName>
    </submittedName>
</protein>
<proteinExistence type="predicted"/>
<evidence type="ECO:0000313" key="2">
    <source>
        <dbReference type="Proteomes" id="UP000076761"/>
    </source>
</evidence>
<dbReference type="EMBL" id="KV425597">
    <property type="protein sequence ID" value="KZT22263.1"/>
    <property type="molecule type" value="Genomic_DNA"/>
</dbReference>
<keyword evidence="2" id="KW-1185">Reference proteome</keyword>
<evidence type="ECO:0000313" key="1">
    <source>
        <dbReference type="EMBL" id="KZT22263.1"/>
    </source>
</evidence>
<dbReference type="AlphaFoldDB" id="A0A165QD83"/>
<sequence>MELWMRHSSSASSPYRILRPWWCSLGRAFAFDEVVLSVSTVEEMIVGTIQLYMLPGMDHRESMLLDV</sequence>